<dbReference type="PANTHER" id="PTHR44936">
    <property type="entry name" value="SENSOR PROTEIN CREC"/>
    <property type="match status" value="1"/>
</dbReference>
<evidence type="ECO:0000256" key="2">
    <source>
        <dbReference type="ARBA" id="ARBA00004651"/>
    </source>
</evidence>
<dbReference type="GO" id="GO:0016301">
    <property type="term" value="F:kinase activity"/>
    <property type="evidence" value="ECO:0007669"/>
    <property type="project" value="UniProtKB-KW"/>
</dbReference>
<dbReference type="SMART" id="SM00387">
    <property type="entry name" value="HATPase_c"/>
    <property type="match status" value="1"/>
</dbReference>
<evidence type="ECO:0000313" key="17">
    <source>
        <dbReference type="EMBL" id="GAA4729058.1"/>
    </source>
</evidence>
<dbReference type="SUPFAM" id="SSF47384">
    <property type="entry name" value="Homodimeric domain of signal transducing histidine kinase"/>
    <property type="match status" value="1"/>
</dbReference>
<dbReference type="InterPro" id="IPR050980">
    <property type="entry name" value="2C_sensor_his_kinase"/>
</dbReference>
<dbReference type="Gene3D" id="3.30.565.10">
    <property type="entry name" value="Histidine kinase-like ATPase, C-terminal domain"/>
    <property type="match status" value="1"/>
</dbReference>
<dbReference type="InterPro" id="IPR003661">
    <property type="entry name" value="HisK_dim/P_dom"/>
</dbReference>
<evidence type="ECO:0000256" key="13">
    <source>
        <dbReference type="SAM" id="MobiDB-lite"/>
    </source>
</evidence>
<keyword evidence="8" id="KW-0547">Nucleotide-binding</keyword>
<organism evidence="17 18">
    <name type="scientific">Nocardioides endophyticus</name>
    <dbReference type="NCBI Taxonomy" id="1353775"/>
    <lineage>
        <taxon>Bacteria</taxon>
        <taxon>Bacillati</taxon>
        <taxon>Actinomycetota</taxon>
        <taxon>Actinomycetes</taxon>
        <taxon>Propionibacteriales</taxon>
        <taxon>Nocardioidaceae</taxon>
        <taxon>Nocardioides</taxon>
    </lineage>
</organism>
<dbReference type="InterPro" id="IPR005467">
    <property type="entry name" value="His_kinase_dom"/>
</dbReference>
<dbReference type="PROSITE" id="PS50885">
    <property type="entry name" value="HAMP"/>
    <property type="match status" value="1"/>
</dbReference>
<comment type="catalytic activity">
    <reaction evidence="1">
        <text>ATP + protein L-histidine = ADP + protein N-phospho-L-histidine.</text>
        <dbReference type="EC" id="2.7.13.3"/>
    </reaction>
</comment>
<keyword evidence="12" id="KW-0902">Two-component regulatory system</keyword>
<name>A0ABP8YL12_9ACTN</name>
<dbReference type="Gene3D" id="1.10.287.130">
    <property type="match status" value="1"/>
</dbReference>
<feature type="domain" description="HAMP" evidence="16">
    <location>
        <begin position="179"/>
        <end position="231"/>
    </location>
</feature>
<dbReference type="SMART" id="SM00304">
    <property type="entry name" value="HAMP"/>
    <property type="match status" value="2"/>
</dbReference>
<evidence type="ECO:0000259" key="15">
    <source>
        <dbReference type="PROSITE" id="PS50109"/>
    </source>
</evidence>
<evidence type="ECO:0000256" key="14">
    <source>
        <dbReference type="SAM" id="Phobius"/>
    </source>
</evidence>
<evidence type="ECO:0000256" key="7">
    <source>
        <dbReference type="ARBA" id="ARBA00022692"/>
    </source>
</evidence>
<feature type="region of interest" description="Disordered" evidence="13">
    <location>
        <begin position="78"/>
        <end position="97"/>
    </location>
</feature>
<keyword evidence="18" id="KW-1185">Reference proteome</keyword>
<dbReference type="EC" id="2.7.13.3" evidence="3"/>
<dbReference type="InterPro" id="IPR036097">
    <property type="entry name" value="HisK_dim/P_sf"/>
</dbReference>
<evidence type="ECO:0000256" key="6">
    <source>
        <dbReference type="ARBA" id="ARBA00022679"/>
    </source>
</evidence>
<evidence type="ECO:0000256" key="9">
    <source>
        <dbReference type="ARBA" id="ARBA00022777"/>
    </source>
</evidence>
<dbReference type="PROSITE" id="PS50109">
    <property type="entry name" value="HIS_KIN"/>
    <property type="match status" value="1"/>
</dbReference>
<keyword evidence="5" id="KW-0597">Phosphoprotein</keyword>
<comment type="subcellular location">
    <subcellularLocation>
        <location evidence="2">Cell membrane</location>
        <topology evidence="2">Multi-pass membrane protein</topology>
    </subcellularLocation>
</comment>
<accession>A0ABP8YL12</accession>
<evidence type="ECO:0000256" key="5">
    <source>
        <dbReference type="ARBA" id="ARBA00022553"/>
    </source>
</evidence>
<evidence type="ECO:0000256" key="11">
    <source>
        <dbReference type="ARBA" id="ARBA00022989"/>
    </source>
</evidence>
<dbReference type="Pfam" id="PF00672">
    <property type="entry name" value="HAMP"/>
    <property type="match status" value="1"/>
</dbReference>
<dbReference type="Proteomes" id="UP001499882">
    <property type="component" value="Unassembled WGS sequence"/>
</dbReference>
<dbReference type="InterPro" id="IPR036890">
    <property type="entry name" value="HATPase_C_sf"/>
</dbReference>
<keyword evidence="14" id="KW-0472">Membrane</keyword>
<evidence type="ECO:0000256" key="3">
    <source>
        <dbReference type="ARBA" id="ARBA00012438"/>
    </source>
</evidence>
<dbReference type="CDD" id="cd00082">
    <property type="entry name" value="HisKA"/>
    <property type="match status" value="1"/>
</dbReference>
<dbReference type="InterPro" id="IPR003594">
    <property type="entry name" value="HATPase_dom"/>
</dbReference>
<dbReference type="Pfam" id="PF02518">
    <property type="entry name" value="HATPase_c"/>
    <property type="match status" value="1"/>
</dbReference>
<keyword evidence="4" id="KW-1003">Cell membrane</keyword>
<evidence type="ECO:0000256" key="10">
    <source>
        <dbReference type="ARBA" id="ARBA00022840"/>
    </source>
</evidence>
<keyword evidence="7 14" id="KW-0812">Transmembrane</keyword>
<proteinExistence type="predicted"/>
<comment type="caution">
    <text evidence="17">The sequence shown here is derived from an EMBL/GenBank/DDBJ whole genome shotgun (WGS) entry which is preliminary data.</text>
</comment>
<dbReference type="RefSeq" id="WP_345525555.1">
    <property type="nucleotide sequence ID" value="NZ_BAABKN010000006.1"/>
</dbReference>
<evidence type="ECO:0000313" key="18">
    <source>
        <dbReference type="Proteomes" id="UP001499882"/>
    </source>
</evidence>
<dbReference type="Pfam" id="PF00512">
    <property type="entry name" value="HisKA"/>
    <property type="match status" value="1"/>
</dbReference>
<evidence type="ECO:0000256" key="8">
    <source>
        <dbReference type="ARBA" id="ARBA00022741"/>
    </source>
</evidence>
<dbReference type="SUPFAM" id="SSF55874">
    <property type="entry name" value="ATPase domain of HSP90 chaperone/DNA topoisomerase II/histidine kinase"/>
    <property type="match status" value="1"/>
</dbReference>
<protein>
    <recommendedName>
        <fullName evidence="3">histidine kinase</fullName>
        <ecNumber evidence="3">2.7.13.3</ecNumber>
    </recommendedName>
</protein>
<reference evidence="18" key="1">
    <citation type="journal article" date="2019" name="Int. J. Syst. Evol. Microbiol.">
        <title>The Global Catalogue of Microorganisms (GCM) 10K type strain sequencing project: providing services to taxonomists for standard genome sequencing and annotation.</title>
        <authorList>
            <consortium name="The Broad Institute Genomics Platform"/>
            <consortium name="The Broad Institute Genome Sequencing Center for Infectious Disease"/>
            <person name="Wu L."/>
            <person name="Ma J."/>
        </authorList>
    </citation>
    <scope>NUCLEOTIDE SEQUENCE [LARGE SCALE GENOMIC DNA]</scope>
    <source>
        <strain evidence="18">JCM 18532</strain>
    </source>
</reference>
<gene>
    <name evidence="17" type="ORF">GCM10023350_10330</name>
</gene>
<keyword evidence="9 17" id="KW-0418">Kinase</keyword>
<evidence type="ECO:0000256" key="4">
    <source>
        <dbReference type="ARBA" id="ARBA00022475"/>
    </source>
</evidence>
<dbReference type="InterPro" id="IPR003660">
    <property type="entry name" value="HAMP_dom"/>
</dbReference>
<keyword evidence="11 14" id="KW-1133">Transmembrane helix</keyword>
<dbReference type="EMBL" id="BAABKN010000006">
    <property type="protein sequence ID" value="GAA4729058.1"/>
    <property type="molecule type" value="Genomic_DNA"/>
</dbReference>
<evidence type="ECO:0000259" key="16">
    <source>
        <dbReference type="PROSITE" id="PS50885"/>
    </source>
</evidence>
<evidence type="ECO:0000256" key="1">
    <source>
        <dbReference type="ARBA" id="ARBA00000085"/>
    </source>
</evidence>
<feature type="domain" description="Histidine kinase" evidence="15">
    <location>
        <begin position="239"/>
        <end position="439"/>
    </location>
</feature>
<feature type="transmembrane region" description="Helical" evidence="14">
    <location>
        <begin position="156"/>
        <end position="174"/>
    </location>
</feature>
<dbReference type="PANTHER" id="PTHR44936:SF9">
    <property type="entry name" value="SENSOR PROTEIN CREC"/>
    <property type="match status" value="1"/>
</dbReference>
<sequence length="440" mass="46582">MRRSLILTVAAAVTMVLLAMLVPMAVLLRSYALEDRLSRAALEVQATETVVSGQDKGAVTTYLDQVNQGDDVTTTVLYPPSEQHPEGEGIGPSPGEDADVVEARLTGQASVRDVDGGSEILVPVSLGGSSDTPGNTPVIRVEVRPPGLESDIVRSWLVLLLLGVALLAGALVLADRLGRSFVLPIRRLAAYATTLGERRRPEPVPASGPPEVRELTAAMNRLVGRIEALLERERAGIADVSHRLRTPMTALRLRIDALTDPDDRVRLGADLDELQATVDHVVREARRSEREGVVPEADAVAVVAERARFWEPLAEDQGRAFEVRVEPTRPVLVRASAEDLRAVVDVLLDNVFSHTPDDAAVLVVLAPREGGGLRLSIDDGGPGFPEGIDVADRGESGADSTGLGLSIVDKTAAESGGALSWGGSPYGGARVVVDLGPAVR</sequence>
<evidence type="ECO:0000256" key="12">
    <source>
        <dbReference type="ARBA" id="ARBA00023012"/>
    </source>
</evidence>
<keyword evidence="10" id="KW-0067">ATP-binding</keyword>
<keyword evidence="6" id="KW-0808">Transferase</keyword>
<dbReference type="CDD" id="cd06225">
    <property type="entry name" value="HAMP"/>
    <property type="match status" value="1"/>
</dbReference>